<dbReference type="EMBL" id="LAOC01000001">
    <property type="protein sequence ID" value="KJV78961.1"/>
    <property type="molecule type" value="Genomic_DNA"/>
</dbReference>
<dbReference type="InterPro" id="IPR029045">
    <property type="entry name" value="ClpP/crotonase-like_dom_sf"/>
</dbReference>
<evidence type="ECO:0000313" key="1">
    <source>
        <dbReference type="EMBL" id="KJV78961.1"/>
    </source>
</evidence>
<gene>
    <name evidence="1" type="ORF">RMAECT_1527</name>
</gene>
<dbReference type="GO" id="GO:0016853">
    <property type="term" value="F:isomerase activity"/>
    <property type="evidence" value="ECO:0007669"/>
    <property type="project" value="UniProtKB-KW"/>
</dbReference>
<dbReference type="SUPFAM" id="SSF52096">
    <property type="entry name" value="ClpP/crotonase"/>
    <property type="match status" value="1"/>
</dbReference>
<keyword evidence="1" id="KW-0413">Isomerase</keyword>
<name>A0A0F3PGC4_RICRH</name>
<evidence type="ECO:0000313" key="2">
    <source>
        <dbReference type="Proteomes" id="UP000033591"/>
    </source>
</evidence>
<organism evidence="1 2">
    <name type="scientific">Rickettsia rhipicephali str. Ect</name>
    <dbReference type="NCBI Taxonomy" id="1359199"/>
    <lineage>
        <taxon>Bacteria</taxon>
        <taxon>Pseudomonadati</taxon>
        <taxon>Pseudomonadota</taxon>
        <taxon>Alphaproteobacteria</taxon>
        <taxon>Rickettsiales</taxon>
        <taxon>Rickettsiaceae</taxon>
        <taxon>Rickettsieae</taxon>
        <taxon>Rickettsia</taxon>
        <taxon>spotted fever group</taxon>
    </lineage>
</organism>
<dbReference type="AlphaFoldDB" id="A0A0F3PGC4"/>
<comment type="caution">
    <text evidence="1">The sequence shown here is derived from an EMBL/GenBank/DDBJ whole genome shotgun (WGS) entry which is preliminary data.</text>
</comment>
<protein>
    <submittedName>
        <fullName evidence="1">Enoyl-CoA hydratase/isomerase family protein</fullName>
    </submittedName>
</protein>
<dbReference type="PATRIC" id="fig|1359199.3.peg.1507"/>
<dbReference type="Proteomes" id="UP000033591">
    <property type="component" value="Unassembled WGS sequence"/>
</dbReference>
<dbReference type="Gene3D" id="3.90.226.10">
    <property type="entry name" value="2-enoyl-CoA Hydratase, Chain A, domain 1"/>
    <property type="match status" value="1"/>
</dbReference>
<sequence length="177" mass="19718">MVVALGGGCELLLHSSFIIGNQELNAGLVELGVGLIPGWGAGVTEMFARSNGNKTKLIRNISNIIEQNKTSSADYFKADYDVENMYVNMNKHYILEEALKLNLLKKIVPIPHKITLPKINLATAIDTSKYKVLSKFQDIIDTHNETNEEELLAYEQEIFLELAKDAKTIEKLKVIVG</sequence>
<proteinExistence type="predicted"/>
<reference evidence="1 2" key="1">
    <citation type="submission" date="2015-01" db="EMBL/GenBank/DDBJ databases">
        <title>Genome Sequencing of Rickettsiales.</title>
        <authorList>
            <person name="Daugherty S.C."/>
            <person name="Su Q."/>
            <person name="Abolude K."/>
            <person name="Beier-Sexton M."/>
            <person name="Carlyon J.A."/>
            <person name="Carter R."/>
            <person name="Day N.P."/>
            <person name="Dumler S.J."/>
            <person name="Dyachenko V."/>
            <person name="Godinez A."/>
            <person name="Kurtti T.J."/>
            <person name="Lichay M."/>
            <person name="Mullins K.E."/>
            <person name="Ott S."/>
            <person name="Pappas-Brown V."/>
            <person name="Paris D.H."/>
            <person name="Patel P."/>
            <person name="Richards A.L."/>
            <person name="Sadzewicz L."/>
            <person name="Sears K."/>
            <person name="Seidman D."/>
            <person name="Sengamalay N."/>
            <person name="Stenos J."/>
            <person name="Tallon L.J."/>
            <person name="Vincent G."/>
            <person name="Fraser C.M."/>
            <person name="Munderloh U."/>
            <person name="Dunning-Hotopp J.C."/>
        </authorList>
    </citation>
    <scope>NUCLEOTIDE SEQUENCE [LARGE SCALE GENOMIC DNA]</scope>
    <source>
        <strain evidence="1 2">Ect</strain>
    </source>
</reference>
<accession>A0A0F3PGC4</accession>